<reference evidence="1 2" key="1">
    <citation type="journal article" date="2022" name="Genome Biol. Evol.">
        <title>The Spruce Budworm Genome: Reconstructing the Evolutionary History of Antifreeze Proteins.</title>
        <authorList>
            <person name="Beliveau C."/>
            <person name="Gagne P."/>
            <person name="Picq S."/>
            <person name="Vernygora O."/>
            <person name="Keeling C.I."/>
            <person name="Pinkney K."/>
            <person name="Doucet D."/>
            <person name="Wen F."/>
            <person name="Johnston J.S."/>
            <person name="Maaroufi H."/>
            <person name="Boyle B."/>
            <person name="Laroche J."/>
            <person name="Dewar K."/>
            <person name="Juretic N."/>
            <person name="Blackburn G."/>
            <person name="Nisole A."/>
            <person name="Brunet B."/>
            <person name="Brandao M."/>
            <person name="Lumley L."/>
            <person name="Duan J."/>
            <person name="Quan G."/>
            <person name="Lucarotti C.J."/>
            <person name="Roe A.D."/>
            <person name="Sperling F.A.H."/>
            <person name="Levesque R.C."/>
            <person name="Cusson M."/>
        </authorList>
    </citation>
    <scope>NUCLEOTIDE SEQUENCE [LARGE SCALE GENOMIC DNA]</scope>
    <source>
        <strain evidence="1">Glfc:IPQL:Cfum</strain>
    </source>
</reference>
<evidence type="ECO:0000313" key="1">
    <source>
        <dbReference type="EMBL" id="KAI8426438.1"/>
    </source>
</evidence>
<accession>A0ACC0JQQ5</accession>
<dbReference type="EMBL" id="CM046108">
    <property type="protein sequence ID" value="KAI8426438.1"/>
    <property type="molecule type" value="Genomic_DNA"/>
</dbReference>
<organism evidence="1 2">
    <name type="scientific">Choristoneura fumiferana</name>
    <name type="common">Spruce budworm moth</name>
    <name type="synonym">Archips fumiferana</name>
    <dbReference type="NCBI Taxonomy" id="7141"/>
    <lineage>
        <taxon>Eukaryota</taxon>
        <taxon>Metazoa</taxon>
        <taxon>Ecdysozoa</taxon>
        <taxon>Arthropoda</taxon>
        <taxon>Hexapoda</taxon>
        <taxon>Insecta</taxon>
        <taxon>Pterygota</taxon>
        <taxon>Neoptera</taxon>
        <taxon>Endopterygota</taxon>
        <taxon>Lepidoptera</taxon>
        <taxon>Glossata</taxon>
        <taxon>Ditrysia</taxon>
        <taxon>Tortricoidea</taxon>
        <taxon>Tortricidae</taxon>
        <taxon>Tortricinae</taxon>
        <taxon>Choristoneura</taxon>
    </lineage>
</organism>
<dbReference type="Proteomes" id="UP001064048">
    <property type="component" value="Chromosome 8"/>
</dbReference>
<sequence length="2189" mass="247281">MTMQPSETDMLSARNARNSYHLFTRNNPTASQTLVLNDAASIQSSNFNPSWPTIAVCHGYTQSRNSELNQVIRDAYLGSGDFNVIILDWSRIAQMDYFSAINAIPSVGQGLGDLLLFINQVTGASLQSMHVMGFSLGAHVAGNAGRRMDGRIGRVTVYLAAALPAPSASPRFVQVPAGDDEVVTVDLEAEPDYKFLNDVARNPRNAYILFTRRNPHNGQTLILNDANSIRNSNFNPAHTTIAIAHGYIQSQNSNLNQIIRDGLDPYSPVWNLNSNRLAASDAVYVEAIHTSGNTGNRLFADVDYFVNGGDNQPGCWTSICSHNRSWEVFAATVTFNHLHGNQCTNVAEMRNNQCRGSQLPLGNSDVNKRGSGIFRVNTVLPPTTLALTSTASSTTTFNISTSTYATAIPPIPPSDRDRFLTFAESGHHRTFMFAKDNTFIQLDGDIIQRFQLRLCREISFKFRTRLPHGLLVYHNVKNPVFKMQPYALYVIVEKGELKVVHVFGKHLTSVTVGRALNRDQWHSVQVTIDVHGARLIAKVDQMKEEVYLKGLSFDTNYGITDNLTSVILIGGLSSEEKLHGVKYIIESFVGCISDMVLSSGKAASDLLPIVPLIATKHENVKEGCIDKCRTMENLCFQGSRCINEYNGYRCDCFGTRYEEDLCDVYTATVLTLRGSSYVSYRVYDWKDRVHSTNTRVSLHFKTRFDDSALFYASGQIDDKHHYIALSVHQEKVAIQIDLGDGPIDDYLGEKVNDNMWHNLTVTLQEKTLEVYLDDLLETYEMPGDAKFVCIDPEIYICGGPDLYKMKGLKSFNNFAGNLKYVYYNDVSILYELKQNNPKVHYIGALDPEFEETDIEVIPITYPFATSHIWWPVNKTNSFHLIFEFKTSKNMAVLAYSETNTVSGQGYWEVRMVKEEIRFELVSDVGKNVTVLKSVKFDPNNDWHTVELEYTKGRFKLTVDNHNKPAQIFVINTERVVGEVAIDDCRYVDPCTRPNTCEHGGICSIREDRVICNCESTGYIGQNCHFATFRKTCEELALLGYTRNDVYLIDIDGNGKFPPAHVKIKYREFTAEMLQELISHSLFCRQYIKYDCNMAPLELHSATWFVSSSSDTVDYLGDVKRGYCSCGINATCANPTQTCNCDANENKWHADEGTFVIPKSLGITEMFFLQQKDLTEEAQGRITLGPLECVETNTQRYVVTFTTSQSYIEVPGWRKGDIAFSFRTTGTSAILLFQPPIRPNYPSFMVALTSEHELTFNFTLNTGTTRKLVINSKRKLNGGEWHKIWIDYNFYHVRFMLNTEYQMLNLLLEEEFGPFEGSMFIGGATACKSRTNRMFRGLVVNGEILDIYSYMSVHLSEIIKDCKPSCVPNPCQNKAICKELWSSYECICRNPWAHLGTHCEENINVKALTFQRGEAYLKKNYLVDNATDAEKLRLKKMMTENVLMNLRTYDDNSLVLYANDNLNNFIHLFIHNGSEIIYLFNHEDEIIQMNVTYEYINKGESVQIAIIRTNTSTTLHVNDKNTTIDRVAKLLGNYTNKPWINPELEVIRPQRPPAPPTDYFQMNLGGYDPYSLHLAPRATVLPQGGYVGCVRGFKIADHVVDLPRKTQDNVDQDPTGVLPQCDMKCDSEPCKNGGVCTEDFTNQESSCNCELTSYFGEYCMEEKGADFNGESILQRGFVLYGPILKVKIKLAFSSNDLRQKNTVLLLVQTENKRSYYLLIAITQDGYLKFEEDREDSAYGAEVKHRNFLNGARHTVYYTRIGEEARLLIDRIEIPLEKLPLQGPWEVLDVGSNEVQIGGLNTSDPRLKIYKGYNGCLSNIFVEVNEYTMKPLEEYMMFTRDSEKVVVVNAQGVRSAQCSADFDEAWPERDQLSPTHNGSFLISGDKTWVEDPPSRVPYDSLYQQPDAEEENTDKFFIALIVIYILGLCYCGYHMWRTHKAHRLRLEKETDENIMKSKEIATKLQEPSFAFMQMKEGEEANKEGTEKKSNGVTVDVIPMVIVELLVTTVCHPMEYAKVLIQLGYEPLAPRRSTTLFGRPAMILPNVFQYIKFIKASDGFFGCYRGLSARVLGLIASSQLTSKVIHAVGIDLPEINDPPNIVTDDEPKAEDYIKLGRRDMIMHAASVVVSYPFHVVSVRMMASFIGKEEDYCSLFGAVVSIYRDDGIRGFFHGIVPKLLGDLTCVAVTGILAY</sequence>
<proteinExistence type="predicted"/>
<evidence type="ECO:0000313" key="2">
    <source>
        <dbReference type="Proteomes" id="UP001064048"/>
    </source>
</evidence>
<name>A0ACC0JQQ5_CHOFU</name>
<feature type="non-terminal residue" evidence="1">
    <location>
        <position position="2189"/>
    </location>
</feature>
<gene>
    <name evidence="1" type="ORF">MSG28_005270</name>
</gene>
<protein>
    <submittedName>
        <fullName evidence="1">Uncharacterized protein</fullName>
    </submittedName>
</protein>
<keyword evidence="2" id="KW-1185">Reference proteome</keyword>
<comment type="caution">
    <text evidence="1">The sequence shown here is derived from an EMBL/GenBank/DDBJ whole genome shotgun (WGS) entry which is preliminary data.</text>
</comment>